<dbReference type="Proteomes" id="UP000676386">
    <property type="component" value="Unassembled WGS sequence"/>
</dbReference>
<evidence type="ECO:0008006" key="3">
    <source>
        <dbReference type="Google" id="ProtNLM"/>
    </source>
</evidence>
<dbReference type="EMBL" id="JAGTXB010000011">
    <property type="protein sequence ID" value="MBS0029996.1"/>
    <property type="molecule type" value="Genomic_DNA"/>
</dbReference>
<comment type="caution">
    <text evidence="1">The sequence shown here is derived from an EMBL/GenBank/DDBJ whole genome shotgun (WGS) entry which is preliminary data.</text>
</comment>
<accession>A0ABS5J450</accession>
<dbReference type="RefSeq" id="WP_211975128.1">
    <property type="nucleotide sequence ID" value="NZ_CBFHAM010000017.1"/>
</dbReference>
<dbReference type="InterPro" id="IPR045538">
    <property type="entry name" value="CIS_TMP"/>
</dbReference>
<sequence length="453" mass="50681">MSDRQHIIGRMEVQVNASEPLLATQVQQQLGYRLHTAAFMQQLDAVLNEAAGEYEYIEIPTLTVSLECAGEVDFQSQLLQQLAAAIREQVSQRQTAGIVMANGNAYTLAVKQFFLKYGIRAFYNGKDILAALHEEIKELPVKEQPALEQLLKQAGRETPLLWRRLYYLLGAAGIQQFFLRTFGSSEAALELLVIQTLTRMGKWPIASTPAAKVIRDGAAVTTLSPVLSPALLEDALLWEACFRYMLEGNDIKALPAAMVASAPALKKENSKQGITADPEETAIELSAQLQNGLFVENAGLVLLWMECARLFRTLGYVVERQFTDEVAQQRAILLLHYICYGPDVLGSEEDWLLNKLLCGWPPEIPVDPALAPDDAAQQAAREMLAAYLDTWRKDRKFSAAWFSTAFLQREGVLLRRADGAWVLEVSARTEDVLISKVSMVKYAWMPQILYVRW</sequence>
<keyword evidence="2" id="KW-1185">Reference proteome</keyword>
<organism evidence="1 2">
    <name type="scientific">Chitinophaga hostae</name>
    <dbReference type="NCBI Taxonomy" id="2831022"/>
    <lineage>
        <taxon>Bacteria</taxon>
        <taxon>Pseudomonadati</taxon>
        <taxon>Bacteroidota</taxon>
        <taxon>Chitinophagia</taxon>
        <taxon>Chitinophagales</taxon>
        <taxon>Chitinophagaceae</taxon>
        <taxon>Chitinophaga</taxon>
    </lineage>
</organism>
<proteinExistence type="predicted"/>
<name>A0ABS5J450_9BACT</name>
<dbReference type="Pfam" id="PF19268">
    <property type="entry name" value="CIS_TMP"/>
    <property type="match status" value="1"/>
</dbReference>
<evidence type="ECO:0000313" key="1">
    <source>
        <dbReference type="EMBL" id="MBS0029996.1"/>
    </source>
</evidence>
<gene>
    <name evidence="1" type="ORF">KE626_21910</name>
</gene>
<evidence type="ECO:0000313" key="2">
    <source>
        <dbReference type="Proteomes" id="UP000676386"/>
    </source>
</evidence>
<reference evidence="1 2" key="1">
    <citation type="submission" date="2021-04" db="EMBL/GenBank/DDBJ databases">
        <title>Chitinophaga sp. nov., isolated from the rhizosphere soil.</title>
        <authorList>
            <person name="He S."/>
        </authorList>
    </citation>
    <scope>NUCLEOTIDE SEQUENCE [LARGE SCALE GENOMIC DNA]</scope>
    <source>
        <strain evidence="1 2">2R12</strain>
    </source>
</reference>
<protein>
    <recommendedName>
        <fullName evidence="3">Helicase XPB/Ssl2 N-terminal domain-containing protein</fullName>
    </recommendedName>
</protein>